<dbReference type="AlphaFoldDB" id="A0A834U7U3"/>
<reference evidence="2" key="1">
    <citation type="journal article" date="2020" name="G3 (Bethesda)">
        <title>High-Quality Assemblies for Three Invasive Social Wasps from the &lt;i&gt;Vespula&lt;/i&gt; Genus.</title>
        <authorList>
            <person name="Harrop T.W.R."/>
            <person name="Guhlin J."/>
            <person name="McLaughlin G.M."/>
            <person name="Permina E."/>
            <person name="Stockwell P."/>
            <person name="Gilligan J."/>
            <person name="Le Lec M.F."/>
            <person name="Gruber M.A.M."/>
            <person name="Quinn O."/>
            <person name="Lovegrove M."/>
            <person name="Duncan E.J."/>
            <person name="Remnant E.J."/>
            <person name="Van Eeckhoven J."/>
            <person name="Graham B."/>
            <person name="Knapp R.A."/>
            <person name="Langford K.W."/>
            <person name="Kronenberg Z."/>
            <person name="Press M.O."/>
            <person name="Eacker S.M."/>
            <person name="Wilson-Rankin E.E."/>
            <person name="Purcell J."/>
            <person name="Lester P.J."/>
            <person name="Dearden P.K."/>
        </authorList>
    </citation>
    <scope>NUCLEOTIDE SEQUENCE</scope>
    <source>
        <strain evidence="2">Volc-1</strain>
    </source>
</reference>
<name>A0A834U7U3_VESPE</name>
<feature type="compositionally biased region" description="Acidic residues" evidence="1">
    <location>
        <begin position="34"/>
        <end position="65"/>
    </location>
</feature>
<organism evidence="2 3">
    <name type="scientific">Vespula pensylvanica</name>
    <name type="common">Western yellow jacket</name>
    <name type="synonym">Wasp</name>
    <dbReference type="NCBI Taxonomy" id="30213"/>
    <lineage>
        <taxon>Eukaryota</taxon>
        <taxon>Metazoa</taxon>
        <taxon>Ecdysozoa</taxon>
        <taxon>Arthropoda</taxon>
        <taxon>Hexapoda</taxon>
        <taxon>Insecta</taxon>
        <taxon>Pterygota</taxon>
        <taxon>Neoptera</taxon>
        <taxon>Endopterygota</taxon>
        <taxon>Hymenoptera</taxon>
        <taxon>Apocrita</taxon>
        <taxon>Aculeata</taxon>
        <taxon>Vespoidea</taxon>
        <taxon>Vespidae</taxon>
        <taxon>Vespinae</taxon>
        <taxon>Vespula</taxon>
    </lineage>
</organism>
<dbReference type="EMBL" id="JACSDY010000009">
    <property type="protein sequence ID" value="KAF7420247.1"/>
    <property type="molecule type" value="Genomic_DNA"/>
</dbReference>
<evidence type="ECO:0000256" key="1">
    <source>
        <dbReference type="SAM" id="MobiDB-lite"/>
    </source>
</evidence>
<feature type="region of interest" description="Disordered" evidence="1">
    <location>
        <begin position="31"/>
        <end position="67"/>
    </location>
</feature>
<keyword evidence="3" id="KW-1185">Reference proteome</keyword>
<dbReference type="Proteomes" id="UP000600918">
    <property type="component" value="Unassembled WGS sequence"/>
</dbReference>
<gene>
    <name evidence="2" type="ORF">H0235_010544</name>
</gene>
<comment type="caution">
    <text evidence="2">The sequence shown here is derived from an EMBL/GenBank/DDBJ whole genome shotgun (WGS) entry which is preliminary data.</text>
</comment>
<sequence>MVKAKNEDDCVGRNVNKSRDQLHFVTSRICRETDEVEEEGEEGEEAEEAEEEEKEEEEEVEEEVAMVEQQPLRLVLKPDQSSSRLYEATNQFFVPRYATELRVDEREGERATT</sequence>
<proteinExistence type="predicted"/>
<evidence type="ECO:0000313" key="3">
    <source>
        <dbReference type="Proteomes" id="UP000600918"/>
    </source>
</evidence>
<evidence type="ECO:0000313" key="2">
    <source>
        <dbReference type="EMBL" id="KAF7420247.1"/>
    </source>
</evidence>
<protein>
    <submittedName>
        <fullName evidence="2">Uncharacterized protein</fullName>
    </submittedName>
</protein>
<accession>A0A834U7U3</accession>